<dbReference type="Gene3D" id="3.90.1700.10">
    <property type="entry name" value="v583 domain like"/>
    <property type="match status" value="1"/>
</dbReference>
<dbReference type="InterPro" id="IPR009499">
    <property type="entry name" value="AllG-like"/>
</dbReference>
<name>A0ABW5DBH7_9HYPH</name>
<dbReference type="Proteomes" id="UP001597373">
    <property type="component" value="Unassembled WGS sequence"/>
</dbReference>
<keyword evidence="2" id="KW-1185">Reference proteome</keyword>
<protein>
    <submittedName>
        <fullName evidence="1">DUF1116 domain-containing protein</fullName>
    </submittedName>
</protein>
<organism evidence="1 2">
    <name type="scientific">Chelativorans composti</name>
    <dbReference type="NCBI Taxonomy" id="768533"/>
    <lineage>
        <taxon>Bacteria</taxon>
        <taxon>Pseudomonadati</taxon>
        <taxon>Pseudomonadota</taxon>
        <taxon>Alphaproteobacteria</taxon>
        <taxon>Hyphomicrobiales</taxon>
        <taxon>Phyllobacteriaceae</taxon>
        <taxon>Chelativorans</taxon>
    </lineage>
</organism>
<dbReference type="Gene3D" id="3.90.1710.10">
    <property type="entry name" value="Enterococcus faecalis V583 domain"/>
    <property type="match status" value="1"/>
</dbReference>
<dbReference type="EMBL" id="JBHUIR010000005">
    <property type="protein sequence ID" value="MFD2258428.1"/>
    <property type="molecule type" value="Genomic_DNA"/>
</dbReference>
<dbReference type="Pfam" id="PF06545">
    <property type="entry name" value="AllG"/>
    <property type="match status" value="1"/>
</dbReference>
<gene>
    <name evidence="1" type="ORF">ACFSMZ_01415</name>
</gene>
<accession>A0ABW5DBH7</accession>
<evidence type="ECO:0000313" key="1">
    <source>
        <dbReference type="EMBL" id="MFD2258428.1"/>
    </source>
</evidence>
<reference evidence="2" key="1">
    <citation type="journal article" date="2019" name="Int. J. Syst. Evol. Microbiol.">
        <title>The Global Catalogue of Microorganisms (GCM) 10K type strain sequencing project: providing services to taxonomists for standard genome sequencing and annotation.</title>
        <authorList>
            <consortium name="The Broad Institute Genomics Platform"/>
            <consortium name="The Broad Institute Genome Sequencing Center for Infectious Disease"/>
            <person name="Wu L."/>
            <person name="Ma J."/>
        </authorList>
    </citation>
    <scope>NUCLEOTIDE SEQUENCE [LARGE SCALE GENOMIC DNA]</scope>
    <source>
        <strain evidence="2">KCTC 23707</strain>
    </source>
</reference>
<dbReference type="RefSeq" id="WP_345099982.1">
    <property type="nucleotide sequence ID" value="NZ_BAABGS010000073.1"/>
</dbReference>
<proteinExistence type="predicted"/>
<dbReference type="Gene3D" id="1.10.10.660">
    <property type="entry name" value="conserved protein of unknown function from Enterococcus faecalis V583"/>
    <property type="match status" value="1"/>
</dbReference>
<dbReference type="InterPro" id="IPR024033">
    <property type="entry name" value="OXTCase_su_AllG_h-dom"/>
</dbReference>
<comment type="caution">
    <text evidence="1">The sequence shown here is derived from an EMBL/GenBank/DDBJ whole genome shotgun (WGS) entry which is preliminary data.</text>
</comment>
<sequence>MSNENPNAIAFSRMNAVRPVWTGMRRLSSLPGLSGRIILHAGPKFRDFSSIPVPVRNSLISIILREKWAENVESAEMLVQDGSISVEPAQEYNVYVPLAGAAGPSTMLIEVRDEAGDGAAYSPLNEGMELCTRLGILHPDLPAHLEWLDGVLAPWIDGLLTERPLPLGPVLREAIAQQDDCHSCTVAGSRLLAAALLDRDGGRSNTSAIEAFLDGAPAFALNVWMAMCGLVARAAAGVPGSTLVVNAGGNGVQFGFRLAGDASRWHVNPAPRIHGTVEPRFAGAEGLPALGDSAIVDVMGLGGQLLDQAVPVREALAAHLPAGITERPRKFLSGTLDLFGRLAATDCSAVLGSSIGPVILLGMIDRLGERGRVGGGCVVTTGPDWAPGYAR</sequence>
<evidence type="ECO:0000313" key="2">
    <source>
        <dbReference type="Proteomes" id="UP001597373"/>
    </source>
</evidence>